<dbReference type="PROSITE" id="PS00262">
    <property type="entry name" value="INSULIN"/>
    <property type="match status" value="1"/>
</dbReference>
<dbReference type="InterPro" id="IPR022352">
    <property type="entry name" value="Ins/IGF/rlx"/>
</dbReference>
<dbReference type="PANTHER" id="PTHR20968:SF4">
    <property type="entry name" value="RELAXIN 3"/>
    <property type="match status" value="1"/>
</dbReference>
<evidence type="ECO:0000256" key="1">
    <source>
        <dbReference type="ARBA" id="ARBA00004613"/>
    </source>
</evidence>
<dbReference type="Pfam" id="PF00049">
    <property type="entry name" value="Insulin"/>
    <property type="match status" value="1"/>
</dbReference>
<evidence type="ECO:0000313" key="12">
    <source>
        <dbReference type="Ensembl" id="ENSMMOP00000028192.1"/>
    </source>
</evidence>
<dbReference type="Proteomes" id="UP000261620">
    <property type="component" value="Unplaced"/>
</dbReference>
<proteinExistence type="inferred from homology"/>
<dbReference type="InterPro" id="IPR036438">
    <property type="entry name" value="Insulin-like_sf"/>
</dbReference>
<dbReference type="InterPro" id="IPR022353">
    <property type="entry name" value="Insulin_CS"/>
</dbReference>
<keyword evidence="13" id="KW-1185">Reference proteome</keyword>
<evidence type="ECO:0000256" key="9">
    <source>
        <dbReference type="SAM" id="MobiDB-lite"/>
    </source>
</evidence>
<feature type="domain" description="Insulin-like" evidence="11">
    <location>
        <begin position="37"/>
        <end position="135"/>
    </location>
</feature>
<dbReference type="SUPFAM" id="SSF56994">
    <property type="entry name" value="Insulin-like"/>
    <property type="match status" value="1"/>
</dbReference>
<name>A0A3Q4BZQ9_MOLML</name>
<accession>A0A3Q4BZQ9</accession>
<evidence type="ECO:0000256" key="2">
    <source>
        <dbReference type="ARBA" id="ARBA00009034"/>
    </source>
</evidence>
<feature type="chain" id="PRO_5018696759" description="Insulin" evidence="10">
    <location>
        <begin position="24"/>
        <end position="135"/>
    </location>
</feature>
<dbReference type="Gene3D" id="1.10.100.10">
    <property type="entry name" value="Insulin-like"/>
    <property type="match status" value="1"/>
</dbReference>
<dbReference type="GO" id="GO:0001664">
    <property type="term" value="F:G protein-coupled receptor binding"/>
    <property type="evidence" value="ECO:0007669"/>
    <property type="project" value="TreeGrafter"/>
</dbReference>
<comment type="similarity">
    <text evidence="2 8">Belongs to the insulin family.</text>
</comment>
<sequence>MLWRASLAAALLCVGCICNCEQAALVSRVVLPREYRLELCGRALIRAIIITCGGSWSRRSTHLGESLPVEFPERHYGRGQLALEVSQPSSETRGQQAATERPAANRRRRRRLFSQGLTYKCCFQGCNKNDIRHLC</sequence>
<dbReference type="InterPro" id="IPR016179">
    <property type="entry name" value="Insulin-like"/>
</dbReference>
<feature type="signal peptide" evidence="10">
    <location>
        <begin position="1"/>
        <end position="23"/>
    </location>
</feature>
<evidence type="ECO:0000313" key="13">
    <source>
        <dbReference type="Proteomes" id="UP000261620"/>
    </source>
</evidence>
<dbReference type="AlphaFoldDB" id="A0A3Q4BZQ9"/>
<evidence type="ECO:0000259" key="11">
    <source>
        <dbReference type="SMART" id="SM00078"/>
    </source>
</evidence>
<dbReference type="GO" id="GO:0005576">
    <property type="term" value="C:extracellular region"/>
    <property type="evidence" value="ECO:0007669"/>
    <property type="project" value="UniProtKB-SubCell"/>
</dbReference>
<evidence type="ECO:0000256" key="8">
    <source>
        <dbReference type="RuleBase" id="RU000406"/>
    </source>
</evidence>
<reference evidence="12" key="1">
    <citation type="submission" date="2025-08" db="UniProtKB">
        <authorList>
            <consortium name="Ensembl"/>
        </authorList>
    </citation>
    <scope>IDENTIFICATION</scope>
</reference>
<dbReference type="GO" id="GO:0005179">
    <property type="term" value="F:hormone activity"/>
    <property type="evidence" value="ECO:0007669"/>
    <property type="project" value="UniProtKB-KW"/>
</dbReference>
<dbReference type="PRINTS" id="PR00276">
    <property type="entry name" value="INSULINFAMLY"/>
</dbReference>
<dbReference type="STRING" id="94237.ENSMMOP00000028192"/>
<evidence type="ECO:0000256" key="10">
    <source>
        <dbReference type="SAM" id="SignalP"/>
    </source>
</evidence>
<feature type="compositionally biased region" description="Polar residues" evidence="9">
    <location>
        <begin position="86"/>
        <end position="98"/>
    </location>
</feature>
<feature type="region of interest" description="Disordered" evidence="9">
    <location>
        <begin position="86"/>
        <end position="107"/>
    </location>
</feature>
<dbReference type="SMART" id="SM00078">
    <property type="entry name" value="IlGF"/>
    <property type="match status" value="1"/>
</dbReference>
<keyword evidence="10" id="KW-0732">Signal</keyword>
<comment type="subunit">
    <text evidence="3">Heterodimer of a B chain and an A chain linked by two disulfide bonds.</text>
</comment>
<evidence type="ECO:0000256" key="3">
    <source>
        <dbReference type="ARBA" id="ARBA00011207"/>
    </source>
</evidence>
<dbReference type="InterPro" id="IPR051777">
    <property type="entry name" value="Insulin-like_neuro_ligands"/>
</dbReference>
<evidence type="ECO:0000256" key="7">
    <source>
        <dbReference type="ARBA" id="ARBA00023157"/>
    </source>
</evidence>
<reference evidence="12" key="2">
    <citation type="submission" date="2025-09" db="UniProtKB">
        <authorList>
            <consortium name="Ensembl"/>
        </authorList>
    </citation>
    <scope>IDENTIFICATION</scope>
</reference>
<evidence type="ECO:0000256" key="6">
    <source>
        <dbReference type="ARBA" id="ARBA00022702"/>
    </source>
</evidence>
<protein>
    <recommendedName>
        <fullName evidence="4">Insulin</fullName>
    </recommendedName>
</protein>
<dbReference type="Ensembl" id="ENSMMOT00000028671.1">
    <property type="protein sequence ID" value="ENSMMOP00000028192.1"/>
    <property type="gene ID" value="ENSMMOG00000021310.1"/>
</dbReference>
<organism evidence="12 13">
    <name type="scientific">Mola mola</name>
    <name type="common">Ocean sunfish</name>
    <name type="synonym">Tetraodon mola</name>
    <dbReference type="NCBI Taxonomy" id="94237"/>
    <lineage>
        <taxon>Eukaryota</taxon>
        <taxon>Metazoa</taxon>
        <taxon>Chordata</taxon>
        <taxon>Craniata</taxon>
        <taxon>Vertebrata</taxon>
        <taxon>Euteleostomi</taxon>
        <taxon>Actinopterygii</taxon>
        <taxon>Neopterygii</taxon>
        <taxon>Teleostei</taxon>
        <taxon>Neoteleostei</taxon>
        <taxon>Acanthomorphata</taxon>
        <taxon>Eupercaria</taxon>
        <taxon>Tetraodontiformes</taxon>
        <taxon>Molidae</taxon>
        <taxon>Mola</taxon>
    </lineage>
</organism>
<evidence type="ECO:0000256" key="4">
    <source>
        <dbReference type="ARBA" id="ARBA00020180"/>
    </source>
</evidence>
<keyword evidence="7" id="KW-1015">Disulfide bond</keyword>
<keyword evidence="6" id="KW-0372">Hormone</keyword>
<evidence type="ECO:0000256" key="5">
    <source>
        <dbReference type="ARBA" id="ARBA00022525"/>
    </source>
</evidence>
<keyword evidence="5 8" id="KW-0964">Secreted</keyword>
<comment type="subcellular location">
    <subcellularLocation>
        <location evidence="1 8">Secreted</location>
    </subcellularLocation>
</comment>
<dbReference type="PANTHER" id="PTHR20968">
    <property type="entry name" value="ILGF DOMAIN-CONTAINING PROTEIN"/>
    <property type="match status" value="1"/>
</dbReference>